<evidence type="ECO:0000259" key="1">
    <source>
        <dbReference type="SMART" id="SM00860"/>
    </source>
</evidence>
<name>A0ABV1TWJ5_9ACTN</name>
<dbReference type="InterPro" id="IPR037883">
    <property type="entry name" value="Knr4/Smi1-like_sf"/>
</dbReference>
<keyword evidence="3" id="KW-1185">Reference proteome</keyword>
<accession>A0ABV1TWJ5</accession>
<protein>
    <submittedName>
        <fullName evidence="2">SMI1/KNR4 family protein</fullName>
    </submittedName>
</protein>
<dbReference type="RefSeq" id="WP_351962616.1">
    <property type="nucleotide sequence ID" value="NZ_JBEOZM010000052.1"/>
</dbReference>
<evidence type="ECO:0000313" key="3">
    <source>
        <dbReference type="Proteomes" id="UP001490365"/>
    </source>
</evidence>
<sequence length="235" mass="26050">MDHTEPEVDQGNDDALIDKLRDRAWDPGLRFDKAQVPLAWIVEHYGQGAIERIQGRVIGRSNSGKVTLDARADEVASYFANSPREPLFPPITPQEVDAAEGILGRPLPELLRRVYTEVGNGGFGPDAGIASLTTGQRAPGHLADWHSSVRMHERNRTEGLPSSWLYLVPGGCTMEWHVSLLAVDNPVLLFDVDGWEPSWGEDPHDGLRNASPSLRHWLWTWACGGDVRAQVHDRA</sequence>
<dbReference type="SMART" id="SM00860">
    <property type="entry name" value="SMI1_KNR4"/>
    <property type="match status" value="1"/>
</dbReference>
<dbReference type="InterPro" id="IPR018958">
    <property type="entry name" value="Knr4/Smi1-like_dom"/>
</dbReference>
<organism evidence="2 3">
    <name type="scientific">Streptomyces sp. 900105755</name>
    <dbReference type="NCBI Taxonomy" id="3154389"/>
    <lineage>
        <taxon>Bacteria</taxon>
        <taxon>Bacillati</taxon>
        <taxon>Actinomycetota</taxon>
        <taxon>Actinomycetes</taxon>
        <taxon>Kitasatosporales</taxon>
        <taxon>Streptomycetaceae</taxon>
        <taxon>Streptomyces</taxon>
    </lineage>
</organism>
<reference evidence="2 3" key="1">
    <citation type="submission" date="2024-06" db="EMBL/GenBank/DDBJ databases">
        <title>The Natural Products Discovery Center: Release of the First 8490 Sequenced Strains for Exploring Actinobacteria Biosynthetic Diversity.</title>
        <authorList>
            <person name="Kalkreuter E."/>
            <person name="Kautsar S.A."/>
            <person name="Yang D."/>
            <person name="Bader C.D."/>
            <person name="Teijaro C.N."/>
            <person name="Fluegel L."/>
            <person name="Davis C.M."/>
            <person name="Simpson J.R."/>
            <person name="Lauterbach L."/>
            <person name="Steele A.D."/>
            <person name="Gui C."/>
            <person name="Meng S."/>
            <person name="Li G."/>
            <person name="Viehrig K."/>
            <person name="Ye F."/>
            <person name="Su P."/>
            <person name="Kiefer A.F."/>
            <person name="Nichols A."/>
            <person name="Cepeda A.J."/>
            <person name="Yan W."/>
            <person name="Fan B."/>
            <person name="Jiang Y."/>
            <person name="Adhikari A."/>
            <person name="Zheng C.-J."/>
            <person name="Schuster L."/>
            <person name="Cowan T.M."/>
            <person name="Smanski M.J."/>
            <person name="Chevrette M.G."/>
            <person name="De Carvalho L.P.S."/>
            <person name="Shen B."/>
        </authorList>
    </citation>
    <scope>NUCLEOTIDE SEQUENCE [LARGE SCALE GENOMIC DNA]</scope>
    <source>
        <strain evidence="2 3">NPDC001694</strain>
    </source>
</reference>
<gene>
    <name evidence="2" type="ORF">ABT211_45330</name>
</gene>
<feature type="domain" description="Knr4/Smi1-like" evidence="1">
    <location>
        <begin position="90"/>
        <end position="224"/>
    </location>
</feature>
<dbReference type="SUPFAM" id="SSF160631">
    <property type="entry name" value="SMI1/KNR4-like"/>
    <property type="match status" value="1"/>
</dbReference>
<dbReference type="EMBL" id="JBEOZM010000052">
    <property type="protein sequence ID" value="MER6274402.1"/>
    <property type="molecule type" value="Genomic_DNA"/>
</dbReference>
<dbReference type="Proteomes" id="UP001490365">
    <property type="component" value="Unassembled WGS sequence"/>
</dbReference>
<evidence type="ECO:0000313" key="2">
    <source>
        <dbReference type="EMBL" id="MER6274402.1"/>
    </source>
</evidence>
<proteinExistence type="predicted"/>
<comment type="caution">
    <text evidence="2">The sequence shown here is derived from an EMBL/GenBank/DDBJ whole genome shotgun (WGS) entry which is preliminary data.</text>
</comment>